<reference evidence="1 2" key="1">
    <citation type="journal article" date="2024" name="Plant Biotechnol. J.">
        <title>Genome and CRISPR/Cas9 system of a widespread forest tree (Populus alba) in the world.</title>
        <authorList>
            <person name="Liu Y.J."/>
            <person name="Jiang P.F."/>
            <person name="Han X.M."/>
            <person name="Li X.Y."/>
            <person name="Wang H.M."/>
            <person name="Wang Y.J."/>
            <person name="Wang X.X."/>
            <person name="Zeng Q.Y."/>
        </authorList>
    </citation>
    <scope>NUCLEOTIDE SEQUENCE [LARGE SCALE GENOMIC DNA]</scope>
    <source>
        <strain evidence="2">cv. PAL-ZL1</strain>
    </source>
</reference>
<dbReference type="Proteomes" id="UP000309997">
    <property type="component" value="Unassembled WGS sequence"/>
</dbReference>
<sequence>MDIDSSIPGPCYDFCQLNRSLQDRRPSAREKLGADFKQKMDALISEIEKTAPSLKALYQYEALREKERVVTEEFEAARMEEKQIADGYNAVKQRRGLIQLVNLAKPSTLCTQILHLLNLSRLENVLNMVHFEFIDFNLLVLAMPLLLDMRKSSNRQLGGTAYLSLENEDDPFLHGIKYTLLCPHKSVSEIWNSSLVERRLLQRCHCYSPSTGLDMNLLVIDESRYFYSETGTRRHLTTLEMENRLKRKQATAFTYGPIPSTSSARLCDVNRKPNFMDARCNHVSPFVLIASDR</sequence>
<evidence type="ECO:0000313" key="2">
    <source>
        <dbReference type="Proteomes" id="UP000309997"/>
    </source>
</evidence>
<gene>
    <name evidence="1" type="ORF">D5086_004351</name>
</gene>
<accession>A0ACC4CQY3</accession>
<proteinExistence type="predicted"/>
<evidence type="ECO:0000313" key="1">
    <source>
        <dbReference type="EMBL" id="KAL3603492.1"/>
    </source>
</evidence>
<dbReference type="EMBL" id="RCHU02000002">
    <property type="protein sequence ID" value="KAL3603492.1"/>
    <property type="molecule type" value="Genomic_DNA"/>
</dbReference>
<organism evidence="1 2">
    <name type="scientific">Populus alba</name>
    <name type="common">White poplar</name>
    <dbReference type="NCBI Taxonomy" id="43335"/>
    <lineage>
        <taxon>Eukaryota</taxon>
        <taxon>Viridiplantae</taxon>
        <taxon>Streptophyta</taxon>
        <taxon>Embryophyta</taxon>
        <taxon>Tracheophyta</taxon>
        <taxon>Spermatophyta</taxon>
        <taxon>Magnoliopsida</taxon>
        <taxon>eudicotyledons</taxon>
        <taxon>Gunneridae</taxon>
        <taxon>Pentapetalae</taxon>
        <taxon>rosids</taxon>
        <taxon>fabids</taxon>
        <taxon>Malpighiales</taxon>
        <taxon>Salicaceae</taxon>
        <taxon>Saliceae</taxon>
        <taxon>Populus</taxon>
    </lineage>
</organism>
<comment type="caution">
    <text evidence="1">The sequence shown here is derived from an EMBL/GenBank/DDBJ whole genome shotgun (WGS) entry which is preliminary data.</text>
</comment>
<protein>
    <submittedName>
        <fullName evidence="1">Uncharacterized protein</fullName>
    </submittedName>
</protein>
<name>A0ACC4CQY3_POPAL</name>
<keyword evidence="2" id="KW-1185">Reference proteome</keyword>